<evidence type="ECO:0000256" key="2">
    <source>
        <dbReference type="ARBA" id="ARBA00023002"/>
    </source>
</evidence>
<evidence type="ECO:0000256" key="1">
    <source>
        <dbReference type="ARBA" id="ARBA00006484"/>
    </source>
</evidence>
<dbReference type="PANTHER" id="PTHR24321:SF8">
    <property type="entry name" value="ESTRADIOL 17-BETA-DEHYDROGENASE 8-RELATED"/>
    <property type="match status" value="1"/>
</dbReference>
<dbReference type="NCBIfam" id="NF009466">
    <property type="entry name" value="PRK12826.1-2"/>
    <property type="match status" value="1"/>
</dbReference>
<dbReference type="Pfam" id="PF13561">
    <property type="entry name" value="adh_short_C2"/>
    <property type="match status" value="1"/>
</dbReference>
<organism evidence="5 6">
    <name type="scientific">Streptomyces himalayensis subsp. himalayensis</name>
    <dbReference type="NCBI Taxonomy" id="2756131"/>
    <lineage>
        <taxon>Bacteria</taxon>
        <taxon>Bacillati</taxon>
        <taxon>Actinomycetota</taxon>
        <taxon>Actinomycetes</taxon>
        <taxon>Kitasatosporales</taxon>
        <taxon>Streptomycetaceae</taxon>
        <taxon>Streptomyces</taxon>
        <taxon>Streptomyces himalayensis</taxon>
    </lineage>
</organism>
<keyword evidence="3" id="KW-0520">NAD</keyword>
<dbReference type="RefSeq" id="WP_181661793.1">
    <property type="nucleotide sequence ID" value="NZ_JACEHE010000034.1"/>
</dbReference>
<dbReference type="InterPro" id="IPR020904">
    <property type="entry name" value="Sc_DH/Rdtase_CS"/>
</dbReference>
<protein>
    <submittedName>
        <fullName evidence="5">SDR family oxidoreductase</fullName>
    </submittedName>
</protein>
<comment type="similarity">
    <text evidence="1">Belongs to the short-chain dehydrogenases/reductases (SDR) family.</text>
</comment>
<dbReference type="EMBL" id="JACEHE010000034">
    <property type="protein sequence ID" value="MBA2950872.1"/>
    <property type="molecule type" value="Genomic_DNA"/>
</dbReference>
<comment type="caution">
    <text evidence="5">The sequence shown here is derived from an EMBL/GenBank/DDBJ whole genome shotgun (WGS) entry which is preliminary data.</text>
</comment>
<dbReference type="SUPFAM" id="SSF51735">
    <property type="entry name" value="NAD(P)-binding Rossmann-fold domains"/>
    <property type="match status" value="1"/>
</dbReference>
<dbReference type="FunFam" id="3.40.50.720:FF:000084">
    <property type="entry name" value="Short-chain dehydrogenase reductase"/>
    <property type="match status" value="1"/>
</dbReference>
<dbReference type="PRINTS" id="PR00080">
    <property type="entry name" value="SDRFAMILY"/>
</dbReference>
<accession>A0A7W0DTB8</accession>
<evidence type="ECO:0000313" key="5">
    <source>
        <dbReference type="EMBL" id="MBA2950872.1"/>
    </source>
</evidence>
<feature type="domain" description="Ketoreductase" evidence="4">
    <location>
        <begin position="11"/>
        <end position="191"/>
    </location>
</feature>
<dbReference type="PROSITE" id="PS00061">
    <property type="entry name" value="ADH_SHORT"/>
    <property type="match status" value="1"/>
</dbReference>
<dbReference type="InterPro" id="IPR057326">
    <property type="entry name" value="KR_dom"/>
</dbReference>
<dbReference type="InterPro" id="IPR036291">
    <property type="entry name" value="NAD(P)-bd_dom_sf"/>
</dbReference>
<dbReference type="PRINTS" id="PR00081">
    <property type="entry name" value="GDHRDH"/>
</dbReference>
<evidence type="ECO:0000259" key="4">
    <source>
        <dbReference type="SMART" id="SM00822"/>
    </source>
</evidence>
<gene>
    <name evidence="5" type="ORF">H1D24_35240</name>
</gene>
<dbReference type="GO" id="GO:0016491">
    <property type="term" value="F:oxidoreductase activity"/>
    <property type="evidence" value="ECO:0007669"/>
    <property type="project" value="UniProtKB-KW"/>
</dbReference>
<evidence type="ECO:0000313" key="6">
    <source>
        <dbReference type="Proteomes" id="UP000545761"/>
    </source>
</evidence>
<evidence type="ECO:0000256" key="3">
    <source>
        <dbReference type="ARBA" id="ARBA00023027"/>
    </source>
</evidence>
<proteinExistence type="inferred from homology"/>
<dbReference type="CDD" id="cd05233">
    <property type="entry name" value="SDR_c"/>
    <property type="match status" value="1"/>
</dbReference>
<dbReference type="InterPro" id="IPR002347">
    <property type="entry name" value="SDR_fam"/>
</dbReference>
<dbReference type="SMART" id="SM00822">
    <property type="entry name" value="PKS_KR"/>
    <property type="match status" value="1"/>
</dbReference>
<keyword evidence="2" id="KW-0560">Oxidoreductase</keyword>
<dbReference type="PANTHER" id="PTHR24321">
    <property type="entry name" value="DEHYDROGENASES, SHORT CHAIN"/>
    <property type="match status" value="1"/>
</dbReference>
<dbReference type="NCBIfam" id="NF005559">
    <property type="entry name" value="PRK07231.1"/>
    <property type="match status" value="1"/>
</dbReference>
<name>A0A7W0DTB8_9ACTN</name>
<dbReference type="AlphaFoldDB" id="A0A7W0DTB8"/>
<dbReference type="Gene3D" id="3.40.50.720">
    <property type="entry name" value="NAD(P)-binding Rossmann-like Domain"/>
    <property type="match status" value="1"/>
</dbReference>
<sequence length="256" mass="26246">MSANDDAFTGKVAFVTGAASGIGRATALAFAHAGAGVALTDLSSVGLKETARLIKEEGGQALALTCDVTNEAEVKSALDDTVRAFGRLDVAFNNAGIEQPVKPAVDITKDEWDRVLGVSLTGTFLCMKHQILLMQQQRSGAIVNASSGAGVKGFKGAAAYTAAKHGVIGLTRSAALDYAASGIRINAICPGTIDTPMLSDMIAKGELDRAEAEANQPINRLGTAEEIAQAVLWLCSPGAAFVIGVALPVDGGYVAQ</sequence>
<dbReference type="Proteomes" id="UP000545761">
    <property type="component" value="Unassembled WGS sequence"/>
</dbReference>
<reference evidence="5 6" key="1">
    <citation type="submission" date="2020-07" db="EMBL/GenBank/DDBJ databases">
        <title>Streptomyces isolated from Indian soil.</title>
        <authorList>
            <person name="Mandal S."/>
            <person name="Maiti P.K."/>
        </authorList>
    </citation>
    <scope>NUCLEOTIDE SEQUENCE [LARGE SCALE GENOMIC DNA]</scope>
    <source>
        <strain evidence="5 6">PSKA28</strain>
    </source>
</reference>